<evidence type="ECO:0008006" key="3">
    <source>
        <dbReference type="Google" id="ProtNLM"/>
    </source>
</evidence>
<sequence length="107" mass="12447">MEDKALRNKQILVRLTIDEYQKMVASSNALQMNKSDYMRMKILTESHAQIIDPRDIHAIRIAGLVLVKLLEELKDTQLIPHELEDIKQLIDELKIIVRRLNDSVSKV</sequence>
<dbReference type="Pfam" id="PF21983">
    <property type="entry name" value="NikA-like"/>
    <property type="match status" value="1"/>
</dbReference>
<evidence type="ECO:0000313" key="1">
    <source>
        <dbReference type="EMBL" id="OOV79685.1"/>
    </source>
</evidence>
<dbReference type="InterPro" id="IPR053842">
    <property type="entry name" value="NikA-like"/>
</dbReference>
<evidence type="ECO:0000313" key="2">
    <source>
        <dbReference type="Proteomes" id="UP000191160"/>
    </source>
</evidence>
<comment type="caution">
    <text evidence="1">The sequence shown here is derived from an EMBL/GenBank/DDBJ whole genome shotgun (WGS) entry which is preliminary data.</text>
</comment>
<protein>
    <recommendedName>
        <fullName evidence="3">Mobilization protein</fullName>
    </recommendedName>
</protein>
<dbReference type="Proteomes" id="UP000191160">
    <property type="component" value="Unassembled WGS sequence"/>
</dbReference>
<proteinExistence type="predicted"/>
<dbReference type="EMBL" id="MVKX01000013">
    <property type="protein sequence ID" value="OOV79685.1"/>
    <property type="molecule type" value="Genomic_DNA"/>
</dbReference>
<reference evidence="1 2" key="1">
    <citation type="submission" date="2017-02" db="EMBL/GenBank/DDBJ databases">
        <title>Acinetobacter sp. ANC 4945, whole genome shotgun sequencing project.</title>
        <authorList>
            <person name="Radolfova-Krizova L."/>
            <person name="Al Atrouni A."/>
            <person name="Nemec A."/>
        </authorList>
    </citation>
    <scope>NUCLEOTIDE SEQUENCE [LARGE SCALE GENOMIC DNA]</scope>
    <source>
        <strain evidence="1 2">ANC 4945</strain>
    </source>
</reference>
<name>A0A1T1GQA2_9GAMM</name>
<accession>A0A1T1GQA2</accession>
<keyword evidence="2" id="KW-1185">Reference proteome</keyword>
<dbReference type="AlphaFoldDB" id="A0A1T1GQA2"/>
<organism evidence="1 2">
    <name type="scientific">Acinetobacter amyesii</name>
    <dbReference type="NCBI Taxonomy" id="2942470"/>
    <lineage>
        <taxon>Bacteria</taxon>
        <taxon>Pseudomonadati</taxon>
        <taxon>Pseudomonadota</taxon>
        <taxon>Gammaproteobacteria</taxon>
        <taxon>Moraxellales</taxon>
        <taxon>Moraxellaceae</taxon>
        <taxon>Acinetobacter</taxon>
    </lineage>
</organism>
<gene>
    <name evidence="1" type="ORF">B1202_16040</name>
</gene>